<keyword evidence="9 18" id="KW-0418">Kinase</keyword>
<keyword evidence="15" id="KW-0325">Glycoprotein</keyword>
<dbReference type="InterPro" id="IPR036426">
    <property type="entry name" value="Bulb-type_lectin_dom_sf"/>
</dbReference>
<comment type="similarity">
    <text evidence="18">Belongs to the protein kinase superfamily. Ser/Thr protein kinase family.</text>
</comment>
<keyword evidence="12 19" id="KW-0472">Membrane</keyword>
<dbReference type="SMART" id="SM00473">
    <property type="entry name" value="PAN_AP"/>
    <property type="match status" value="1"/>
</dbReference>
<dbReference type="InterPro" id="IPR000858">
    <property type="entry name" value="S_locus_glycoprot_dom"/>
</dbReference>
<evidence type="ECO:0000256" key="9">
    <source>
        <dbReference type="ARBA" id="ARBA00022777"/>
    </source>
</evidence>
<dbReference type="PROSITE" id="PS50927">
    <property type="entry name" value="BULB_LECTIN"/>
    <property type="match status" value="1"/>
</dbReference>
<organism evidence="24 25">
    <name type="scientific">Anisodus acutangulus</name>
    <dbReference type="NCBI Taxonomy" id="402998"/>
    <lineage>
        <taxon>Eukaryota</taxon>
        <taxon>Viridiplantae</taxon>
        <taxon>Streptophyta</taxon>
        <taxon>Embryophyta</taxon>
        <taxon>Tracheophyta</taxon>
        <taxon>Spermatophyta</taxon>
        <taxon>Magnoliopsida</taxon>
        <taxon>eudicotyledons</taxon>
        <taxon>Gunneridae</taxon>
        <taxon>Pentapetalae</taxon>
        <taxon>asterids</taxon>
        <taxon>lamiids</taxon>
        <taxon>Solanales</taxon>
        <taxon>Solanaceae</taxon>
        <taxon>Solanoideae</taxon>
        <taxon>Hyoscyameae</taxon>
        <taxon>Anisodus</taxon>
    </lineage>
</organism>
<evidence type="ECO:0000256" key="8">
    <source>
        <dbReference type="ARBA" id="ARBA00022741"/>
    </source>
</evidence>
<gene>
    <name evidence="24" type="ORF">K7X08_032439</name>
</gene>
<keyword evidence="10 18" id="KW-0067">ATP-binding</keyword>
<dbReference type="PROSITE" id="PS50011">
    <property type="entry name" value="PROTEIN_KINASE_DOM"/>
    <property type="match status" value="1"/>
</dbReference>
<evidence type="ECO:0000256" key="14">
    <source>
        <dbReference type="ARBA" id="ARBA00023170"/>
    </source>
</evidence>
<evidence type="ECO:0000256" key="3">
    <source>
        <dbReference type="ARBA" id="ARBA00022527"/>
    </source>
</evidence>
<evidence type="ECO:0000256" key="1">
    <source>
        <dbReference type="ARBA" id="ARBA00004251"/>
    </source>
</evidence>
<dbReference type="Proteomes" id="UP001152561">
    <property type="component" value="Unassembled WGS sequence"/>
</dbReference>
<dbReference type="GO" id="GO:0005524">
    <property type="term" value="F:ATP binding"/>
    <property type="evidence" value="ECO:0007669"/>
    <property type="project" value="UniProtKB-KW"/>
</dbReference>
<evidence type="ECO:0000256" key="11">
    <source>
        <dbReference type="ARBA" id="ARBA00022989"/>
    </source>
</evidence>
<keyword evidence="7" id="KW-0677">Repeat</keyword>
<comment type="catalytic activity">
    <reaction evidence="17 18">
        <text>L-seryl-[protein] + ATP = O-phospho-L-seryl-[protein] + ADP + H(+)</text>
        <dbReference type="Rhea" id="RHEA:17989"/>
        <dbReference type="Rhea" id="RHEA-COMP:9863"/>
        <dbReference type="Rhea" id="RHEA-COMP:11604"/>
        <dbReference type="ChEBI" id="CHEBI:15378"/>
        <dbReference type="ChEBI" id="CHEBI:29999"/>
        <dbReference type="ChEBI" id="CHEBI:30616"/>
        <dbReference type="ChEBI" id="CHEBI:83421"/>
        <dbReference type="ChEBI" id="CHEBI:456216"/>
        <dbReference type="EC" id="2.7.11.1"/>
    </reaction>
</comment>
<evidence type="ECO:0000256" key="15">
    <source>
        <dbReference type="ARBA" id="ARBA00023180"/>
    </source>
</evidence>
<evidence type="ECO:0000256" key="12">
    <source>
        <dbReference type="ARBA" id="ARBA00023136"/>
    </source>
</evidence>
<dbReference type="CDD" id="cd14066">
    <property type="entry name" value="STKc_IRAK"/>
    <property type="match status" value="1"/>
</dbReference>
<dbReference type="CDD" id="cd01098">
    <property type="entry name" value="PAN_AP_plant"/>
    <property type="match status" value="1"/>
</dbReference>
<dbReference type="Pfam" id="PF08276">
    <property type="entry name" value="PAN_2"/>
    <property type="match status" value="1"/>
</dbReference>
<feature type="chain" id="PRO_5040291624" description="Receptor-like serine/threonine-protein kinase" evidence="20">
    <location>
        <begin position="23"/>
        <end position="812"/>
    </location>
</feature>
<evidence type="ECO:0000256" key="19">
    <source>
        <dbReference type="SAM" id="Phobius"/>
    </source>
</evidence>
<dbReference type="SUPFAM" id="SSF51110">
    <property type="entry name" value="alpha-D-mannose-specific plant lectins"/>
    <property type="match status" value="1"/>
</dbReference>
<evidence type="ECO:0000313" key="24">
    <source>
        <dbReference type="EMBL" id="KAJ8568808.1"/>
    </source>
</evidence>
<evidence type="ECO:0000256" key="7">
    <source>
        <dbReference type="ARBA" id="ARBA00022737"/>
    </source>
</evidence>
<evidence type="ECO:0000256" key="16">
    <source>
        <dbReference type="ARBA" id="ARBA00047899"/>
    </source>
</evidence>
<keyword evidence="11 19" id="KW-1133">Transmembrane helix</keyword>
<dbReference type="SUPFAM" id="SSF56112">
    <property type="entry name" value="Protein kinase-like (PK-like)"/>
    <property type="match status" value="1"/>
</dbReference>
<dbReference type="PROSITE" id="PS00108">
    <property type="entry name" value="PROTEIN_KINASE_ST"/>
    <property type="match status" value="1"/>
</dbReference>
<dbReference type="FunFam" id="1.10.510.10:FF:000060">
    <property type="entry name" value="G-type lectin S-receptor-like serine/threonine-protein kinase"/>
    <property type="match status" value="1"/>
</dbReference>
<keyword evidence="14" id="KW-0675">Receptor</keyword>
<dbReference type="Pfam" id="PF07714">
    <property type="entry name" value="PK_Tyr_Ser-Thr"/>
    <property type="match status" value="1"/>
</dbReference>
<accession>A0A9Q1MUX3</accession>
<dbReference type="OrthoDB" id="4062651at2759"/>
<keyword evidence="6 20" id="KW-0732">Signal</keyword>
<dbReference type="InterPro" id="IPR011009">
    <property type="entry name" value="Kinase-like_dom_sf"/>
</dbReference>
<evidence type="ECO:0000256" key="18">
    <source>
        <dbReference type="PIRNR" id="PIRNR000641"/>
    </source>
</evidence>
<dbReference type="GO" id="GO:0048544">
    <property type="term" value="P:recognition of pollen"/>
    <property type="evidence" value="ECO:0007669"/>
    <property type="project" value="InterPro"/>
</dbReference>
<dbReference type="PIRSF" id="PIRSF000641">
    <property type="entry name" value="SRK"/>
    <property type="match status" value="1"/>
</dbReference>
<dbReference type="CDD" id="cd00028">
    <property type="entry name" value="B_lectin"/>
    <property type="match status" value="1"/>
</dbReference>
<reference evidence="25" key="1">
    <citation type="journal article" date="2023" name="Proc. Natl. Acad. Sci. U.S.A.">
        <title>Genomic and structural basis for evolution of tropane alkaloid biosynthesis.</title>
        <authorList>
            <person name="Wanga Y.-J."/>
            <person name="Taina T."/>
            <person name="Yua J.-Y."/>
            <person name="Lia J."/>
            <person name="Xua B."/>
            <person name="Chenc J."/>
            <person name="D'Auriad J.C."/>
            <person name="Huanga J.-P."/>
            <person name="Huanga S.-X."/>
        </authorList>
    </citation>
    <scope>NUCLEOTIDE SEQUENCE [LARGE SCALE GENOMIC DNA]</scope>
    <source>
        <strain evidence="25">cv. KIB-2019</strain>
    </source>
</reference>
<dbReference type="FunFam" id="2.90.10.10:FF:000005">
    <property type="entry name" value="G-type lectin S-receptor-like serine/threonine-protein kinase"/>
    <property type="match status" value="1"/>
</dbReference>
<feature type="domain" description="Protein kinase" evidence="21">
    <location>
        <begin position="501"/>
        <end position="777"/>
    </location>
</feature>
<dbReference type="SUPFAM" id="SSF57414">
    <property type="entry name" value="Hairpin loop containing domain-like"/>
    <property type="match status" value="1"/>
</dbReference>
<dbReference type="InterPro" id="IPR003609">
    <property type="entry name" value="Pan_app"/>
</dbReference>
<dbReference type="InterPro" id="IPR024171">
    <property type="entry name" value="SRK-like_kinase"/>
</dbReference>
<dbReference type="FunFam" id="3.30.200.20:FF:000727">
    <property type="entry name" value="Cysteine-rich RLK (RECEPTOR-like protein kinase) 23"/>
    <property type="match status" value="1"/>
</dbReference>
<dbReference type="InterPro" id="IPR000719">
    <property type="entry name" value="Prot_kinase_dom"/>
</dbReference>
<comment type="catalytic activity">
    <reaction evidence="16 18">
        <text>L-threonyl-[protein] + ATP = O-phospho-L-threonyl-[protein] + ADP + H(+)</text>
        <dbReference type="Rhea" id="RHEA:46608"/>
        <dbReference type="Rhea" id="RHEA-COMP:11060"/>
        <dbReference type="Rhea" id="RHEA-COMP:11605"/>
        <dbReference type="ChEBI" id="CHEBI:15378"/>
        <dbReference type="ChEBI" id="CHEBI:30013"/>
        <dbReference type="ChEBI" id="CHEBI:30616"/>
        <dbReference type="ChEBI" id="CHEBI:61977"/>
        <dbReference type="ChEBI" id="CHEBI:456216"/>
        <dbReference type="EC" id="2.7.11.1"/>
    </reaction>
</comment>
<name>A0A9Q1MUX3_9SOLA</name>
<evidence type="ECO:0000256" key="13">
    <source>
        <dbReference type="ARBA" id="ARBA00023157"/>
    </source>
</evidence>
<dbReference type="Pfam" id="PF00954">
    <property type="entry name" value="S_locus_glycop"/>
    <property type="match status" value="1"/>
</dbReference>
<evidence type="ECO:0000313" key="25">
    <source>
        <dbReference type="Proteomes" id="UP001152561"/>
    </source>
</evidence>
<feature type="transmembrane region" description="Helical" evidence="19">
    <location>
        <begin position="429"/>
        <end position="452"/>
    </location>
</feature>
<evidence type="ECO:0000256" key="2">
    <source>
        <dbReference type="ARBA" id="ARBA00022475"/>
    </source>
</evidence>
<dbReference type="GO" id="GO:0004674">
    <property type="term" value="F:protein serine/threonine kinase activity"/>
    <property type="evidence" value="ECO:0007669"/>
    <property type="project" value="UniProtKB-KW"/>
</dbReference>
<keyword evidence="25" id="KW-1185">Reference proteome</keyword>
<keyword evidence="13" id="KW-1015">Disulfide bond</keyword>
<dbReference type="SMART" id="SM00220">
    <property type="entry name" value="S_TKc"/>
    <property type="match status" value="1"/>
</dbReference>
<feature type="domain" description="Bulb-type lectin" evidence="22">
    <location>
        <begin position="24"/>
        <end position="150"/>
    </location>
</feature>
<dbReference type="Gene3D" id="1.10.510.10">
    <property type="entry name" value="Transferase(Phosphotransferase) domain 1"/>
    <property type="match status" value="1"/>
</dbReference>
<evidence type="ECO:0000256" key="6">
    <source>
        <dbReference type="ARBA" id="ARBA00022729"/>
    </source>
</evidence>
<dbReference type="AlphaFoldDB" id="A0A9Q1MUX3"/>
<comment type="caution">
    <text evidence="24">The sequence shown here is derived from an EMBL/GenBank/DDBJ whole genome shotgun (WGS) entry which is preliminary data.</text>
</comment>
<dbReference type="Pfam" id="PF01453">
    <property type="entry name" value="B_lectin"/>
    <property type="match status" value="1"/>
</dbReference>
<dbReference type="PANTHER" id="PTHR27002:SF1082">
    <property type="entry name" value="OS06G0693000 PROTEIN"/>
    <property type="match status" value="1"/>
</dbReference>
<dbReference type="InterPro" id="IPR008271">
    <property type="entry name" value="Ser/Thr_kinase_AS"/>
</dbReference>
<dbReference type="SMART" id="SM00108">
    <property type="entry name" value="B_lectin"/>
    <property type="match status" value="1"/>
</dbReference>
<feature type="domain" description="Apple" evidence="23">
    <location>
        <begin position="336"/>
        <end position="412"/>
    </location>
</feature>
<evidence type="ECO:0000256" key="17">
    <source>
        <dbReference type="ARBA" id="ARBA00048679"/>
    </source>
</evidence>
<keyword evidence="4 18" id="KW-0808">Transferase</keyword>
<dbReference type="Gene3D" id="3.30.200.20">
    <property type="entry name" value="Phosphorylase Kinase, domain 1"/>
    <property type="match status" value="1"/>
</dbReference>
<dbReference type="PROSITE" id="PS50948">
    <property type="entry name" value="PAN"/>
    <property type="match status" value="1"/>
</dbReference>
<keyword evidence="8 18" id="KW-0547">Nucleotide-binding</keyword>
<keyword evidence="3 18" id="KW-0723">Serine/threonine-protein kinase</keyword>
<keyword evidence="2" id="KW-1003">Cell membrane</keyword>
<evidence type="ECO:0000259" key="22">
    <source>
        <dbReference type="PROSITE" id="PS50927"/>
    </source>
</evidence>
<evidence type="ECO:0000256" key="10">
    <source>
        <dbReference type="ARBA" id="ARBA00022840"/>
    </source>
</evidence>
<dbReference type="Gene3D" id="2.90.10.10">
    <property type="entry name" value="Bulb-type lectin domain"/>
    <property type="match status" value="1"/>
</dbReference>
<dbReference type="EC" id="2.7.11.1" evidence="18"/>
<dbReference type="InterPro" id="IPR001245">
    <property type="entry name" value="Ser-Thr/Tyr_kinase_cat_dom"/>
</dbReference>
<dbReference type="GO" id="GO:0005886">
    <property type="term" value="C:plasma membrane"/>
    <property type="evidence" value="ECO:0007669"/>
    <property type="project" value="UniProtKB-SubCell"/>
</dbReference>
<feature type="signal peptide" evidence="20">
    <location>
        <begin position="1"/>
        <end position="22"/>
    </location>
</feature>
<dbReference type="EMBL" id="JAJAGQ010000003">
    <property type="protein sequence ID" value="KAJ8568808.1"/>
    <property type="molecule type" value="Genomic_DNA"/>
</dbReference>
<evidence type="ECO:0000259" key="23">
    <source>
        <dbReference type="PROSITE" id="PS50948"/>
    </source>
</evidence>
<evidence type="ECO:0000256" key="20">
    <source>
        <dbReference type="SAM" id="SignalP"/>
    </source>
</evidence>
<evidence type="ECO:0000256" key="4">
    <source>
        <dbReference type="ARBA" id="ARBA00022679"/>
    </source>
</evidence>
<comment type="subcellular location">
    <subcellularLocation>
        <location evidence="1">Cell membrane</location>
        <topology evidence="1">Single-pass type I membrane protein</topology>
    </subcellularLocation>
</comment>
<dbReference type="PANTHER" id="PTHR27002">
    <property type="entry name" value="RECEPTOR-LIKE SERINE/THREONINE-PROTEIN KINASE SD1-8"/>
    <property type="match status" value="1"/>
</dbReference>
<sequence>MELDSVLTLLLVFSCSCLTLLASEESIKVGKSITGNQKLVSTGGSFALGFFTPANSTFTYLGIWYNTIPEQTVIWIANRESPIPQNSTAVFTIGDDWNLVIFYEKDKLIWSSNVSSTTKLASNSTVGALLDNGNLVLIHGESNILWQSFEHPTDTFMPEMKLGYNRKTDKQIIINSWTSNEDPRPGNFSFGIDPEGRRRFYILKQNSIYYRFDDANEYSGGNLLGIAWYLSIVSGNDGVSVTYGYTKGLITLRVVLNPSGYLQILVWIQYAHKWKVEHQAPQALCELYAQCGPFGSCRVRSSGLCKCLTGFEPRFSTDWENGKWNGGCVRKVALGCDGRDKFLKHENMKLPDHAIFFEHMSIKECETQCIRNCFCSAYAYSNSTCLIWFGDLLDLSHNYTYGRVLNVRVRGSNPITHGGSGNSAHRHKIFIAIIVSAISAILVLISIFAFMFKRKHLRRLGWKNGTKALIRSVSSLYSIEKSDMKLLQYNLQKIREATNNFHGENKLGEGGFGPVFKGFLAEFGDVAIKRLCRRSSQGLEEFMNELNLIAKLQHKNLVSLLGCCVEGEEKILIYEYMPNCSLDKFLFDTSLKVTLDWSTRFEIIEGIAQGMLYLHKYSRLKVIHRDLKVSNILLDQEMIPKVSDFGMARIFGTDQTQANTNRVVGTYGYMSPEYVVYGQFSEKSDVFSFGVLLLEILTGERNSDFFMTEISVSLSGWAWKKWKEGRMLELIDPSIRETCDSNKATRSILVALLCVQEIPTDRPTMSDIVAMLSNETMSIPEPKQPAFLNSGLSQQLNDFSINEMTFSLPVPR</sequence>
<evidence type="ECO:0000256" key="5">
    <source>
        <dbReference type="ARBA" id="ARBA00022692"/>
    </source>
</evidence>
<protein>
    <recommendedName>
        <fullName evidence="18">Receptor-like serine/threonine-protein kinase</fullName>
        <ecNumber evidence="18">2.7.11.1</ecNumber>
    </recommendedName>
</protein>
<keyword evidence="5 19" id="KW-0812">Transmembrane</keyword>
<evidence type="ECO:0000259" key="21">
    <source>
        <dbReference type="PROSITE" id="PS50011"/>
    </source>
</evidence>
<dbReference type="InterPro" id="IPR001480">
    <property type="entry name" value="Bulb-type_lectin_dom"/>
</dbReference>
<proteinExistence type="inferred from homology"/>